<dbReference type="PANTHER" id="PTHR43639:SF1">
    <property type="entry name" value="SHORT-CHAIN DEHYDROGENASE_REDUCTASE FAMILY PROTEIN"/>
    <property type="match status" value="1"/>
</dbReference>
<organism evidence="3 4">
    <name type="scientific">Azospirillum oryzae</name>
    <dbReference type="NCBI Taxonomy" id="286727"/>
    <lineage>
        <taxon>Bacteria</taxon>
        <taxon>Pseudomonadati</taxon>
        <taxon>Pseudomonadota</taxon>
        <taxon>Alphaproteobacteria</taxon>
        <taxon>Rhodospirillales</taxon>
        <taxon>Azospirillaceae</taxon>
        <taxon>Azospirillum</taxon>
    </lineage>
</organism>
<dbReference type="Pfam" id="PF13561">
    <property type="entry name" value="adh_short_C2"/>
    <property type="match status" value="1"/>
</dbReference>
<dbReference type="Gene3D" id="3.40.50.720">
    <property type="entry name" value="NAD(P)-binding Rossmann-like Domain"/>
    <property type="match status" value="1"/>
</dbReference>
<dbReference type="Proteomes" id="UP000509702">
    <property type="component" value="Plasmid unnamed4"/>
</dbReference>
<dbReference type="FunFam" id="3.40.50.720:FF:000084">
    <property type="entry name" value="Short-chain dehydrogenase reductase"/>
    <property type="match status" value="1"/>
</dbReference>
<accession>A0A6N1ANQ5</accession>
<name>A0A6N1ANQ5_9PROT</name>
<dbReference type="KEGG" id="aoz:HUE56_07295"/>
<dbReference type="InterPro" id="IPR002347">
    <property type="entry name" value="SDR_fam"/>
</dbReference>
<comment type="similarity">
    <text evidence="1">Belongs to the short-chain dehydrogenases/reductases (SDR) family.</text>
</comment>
<dbReference type="EMBL" id="CP054618">
    <property type="protein sequence ID" value="QKS50654.1"/>
    <property type="molecule type" value="Genomic_DNA"/>
</dbReference>
<dbReference type="PANTHER" id="PTHR43639">
    <property type="entry name" value="OXIDOREDUCTASE, SHORT-CHAIN DEHYDROGENASE/REDUCTASE FAMILY (AFU_ORTHOLOGUE AFUA_5G02870)"/>
    <property type="match status" value="1"/>
</dbReference>
<protein>
    <submittedName>
        <fullName evidence="3">SDR family oxidoreductase</fullName>
    </submittedName>
</protein>
<evidence type="ECO:0000313" key="3">
    <source>
        <dbReference type="EMBL" id="QKS50654.1"/>
    </source>
</evidence>
<dbReference type="InterPro" id="IPR036291">
    <property type="entry name" value="NAD(P)-bd_dom_sf"/>
</dbReference>
<evidence type="ECO:0000256" key="1">
    <source>
        <dbReference type="ARBA" id="ARBA00006484"/>
    </source>
</evidence>
<sequence length="250" mass="25391">MTQTLLGKVALVTGGSRGIGAAIVRRLASEGADIVFSYGSSKEQAGQMVEDLEALGRRAVAIKADQAIGPEVEALVKAAHNAFNRLDILVNSAGVFITGVAGDPAADPVAFDRQLDINVKAVVSAVRTAIPLLSDGGRIVSIGTAGASHRAAFPGIADYVASKAAVAAYSRGWARDLGARRITVNVVQPGPINTDMAPKEGAVADLLKGMSALGRYGEPEEVAAAVAFLVGPEAGYITGASLTVDGGLSL</sequence>
<proteinExistence type="inferred from homology"/>
<evidence type="ECO:0000313" key="4">
    <source>
        <dbReference type="Proteomes" id="UP000509702"/>
    </source>
</evidence>
<keyword evidence="3" id="KW-0614">Plasmid</keyword>
<dbReference type="PRINTS" id="PR00081">
    <property type="entry name" value="GDHRDH"/>
</dbReference>
<gene>
    <name evidence="3" type="ORF">HUE56_07295</name>
</gene>
<dbReference type="GO" id="GO:0016491">
    <property type="term" value="F:oxidoreductase activity"/>
    <property type="evidence" value="ECO:0007669"/>
    <property type="project" value="UniProtKB-KW"/>
</dbReference>
<keyword evidence="4" id="KW-1185">Reference proteome</keyword>
<dbReference type="AlphaFoldDB" id="A0A6N1ANQ5"/>
<evidence type="ECO:0000256" key="2">
    <source>
        <dbReference type="ARBA" id="ARBA00023002"/>
    </source>
</evidence>
<reference evidence="3 4" key="1">
    <citation type="submission" date="2020-06" db="EMBL/GenBank/DDBJ databases">
        <title>Complete genome of Azosprillum oryzae KACC14407.</title>
        <authorList>
            <person name="Kim M."/>
            <person name="Park Y.-J."/>
            <person name="Shin J.-H."/>
        </authorList>
    </citation>
    <scope>NUCLEOTIDE SEQUENCE [LARGE SCALE GENOMIC DNA]</scope>
    <source>
        <strain evidence="3 4">KACC 14407</strain>
        <plasmid evidence="3 4">unnamed4</plasmid>
    </source>
</reference>
<dbReference type="RefSeq" id="WP_149199745.1">
    <property type="nucleotide sequence ID" value="NZ_CP054618.1"/>
</dbReference>
<dbReference type="PRINTS" id="PR00080">
    <property type="entry name" value="SDRFAMILY"/>
</dbReference>
<keyword evidence="2" id="KW-0560">Oxidoreductase</keyword>
<geneLocation type="plasmid" evidence="3 4">
    <name>unnamed4</name>
</geneLocation>
<dbReference type="OrthoDB" id="154414at2"/>
<dbReference type="SUPFAM" id="SSF51735">
    <property type="entry name" value="NAD(P)-binding Rossmann-fold domains"/>
    <property type="match status" value="1"/>
</dbReference>